<protein>
    <recommendedName>
        <fullName evidence="4">Cellulase (Glycosyl hydrolase family 5)</fullName>
    </recommendedName>
</protein>
<dbReference type="EMBL" id="LT838813">
    <property type="protein sequence ID" value="SMD42856.1"/>
    <property type="molecule type" value="Genomic_DNA"/>
</dbReference>
<organism evidence="2 3">
    <name type="scientific">Aquiflexum balticum DSM 16537</name>
    <dbReference type="NCBI Taxonomy" id="758820"/>
    <lineage>
        <taxon>Bacteria</taxon>
        <taxon>Pseudomonadati</taxon>
        <taxon>Bacteroidota</taxon>
        <taxon>Cytophagia</taxon>
        <taxon>Cytophagales</taxon>
        <taxon>Cyclobacteriaceae</taxon>
        <taxon>Aquiflexum</taxon>
    </lineage>
</organism>
<keyword evidence="3" id="KW-1185">Reference proteome</keyword>
<evidence type="ECO:0000313" key="2">
    <source>
        <dbReference type="EMBL" id="SMD42856.1"/>
    </source>
</evidence>
<dbReference type="SUPFAM" id="SSF51445">
    <property type="entry name" value="(Trans)glycosidases"/>
    <property type="match status" value="1"/>
</dbReference>
<reference evidence="3" key="1">
    <citation type="submission" date="2017-04" db="EMBL/GenBank/DDBJ databases">
        <authorList>
            <person name="Varghese N."/>
            <person name="Submissions S."/>
        </authorList>
    </citation>
    <scope>NUCLEOTIDE SEQUENCE [LARGE SCALE GENOMIC DNA]</scope>
    <source>
        <strain evidence="3">DSM 16537</strain>
    </source>
</reference>
<keyword evidence="1" id="KW-0732">Signal</keyword>
<dbReference type="AlphaFoldDB" id="A0A1W2H300"/>
<feature type="chain" id="PRO_5012190517" description="Cellulase (Glycosyl hydrolase family 5)" evidence="1">
    <location>
        <begin position="25"/>
        <end position="863"/>
    </location>
</feature>
<dbReference type="RefSeq" id="WP_084119614.1">
    <property type="nucleotide sequence ID" value="NZ_LT838813.1"/>
</dbReference>
<gene>
    <name evidence="2" type="ORF">SAMN00777080_1423</name>
</gene>
<dbReference type="STRING" id="758820.SAMN00777080_1423"/>
<evidence type="ECO:0000256" key="1">
    <source>
        <dbReference type="SAM" id="SignalP"/>
    </source>
</evidence>
<evidence type="ECO:0008006" key="4">
    <source>
        <dbReference type="Google" id="ProtNLM"/>
    </source>
</evidence>
<proteinExistence type="predicted"/>
<evidence type="ECO:0000313" key="3">
    <source>
        <dbReference type="Proteomes" id="UP000192333"/>
    </source>
</evidence>
<name>A0A1W2H300_9BACT</name>
<dbReference type="Proteomes" id="UP000192333">
    <property type="component" value="Chromosome I"/>
</dbReference>
<accession>A0A1W2H300</accession>
<dbReference type="InterPro" id="IPR017853">
    <property type="entry name" value="GH"/>
</dbReference>
<sequence>MKISVCNLILVLVLAISAPGTSYAQKKKTKESNPVYVDENGILRWQESKKEASFFGVNYSTPFAFAYRAHQSLGVDLEQAIREDVYHMSRLGFNAFRVHVWDTEISDVDGNLLENEHLRLFDFLLSELAKREISTIITPIAFWGNGYPEPDGDTPGFSRHYGRGKLTTHEEAISAQENYLRQFFEHVNPYTKMSYQEDPNVVAAEINNEPAHSGPKEGVTAYINRLKRAITGTGFSKPIFYNISQGPHYADAVAGSEADGFSFQWYPSGLVYGKTLQENYLPHVNRYHIPFDSIPEFHQKPLMVYEFDAADIMGSYMYPAMARSFRKAGFQWATQFAYDPLAIAHTNTEYQTHYLNLIYTPAKAISMMIAGKAFRNLPLKENYGNYPDNNQFGPIRVSYHESLSEMNSEEIFYYSNNTNSTPKNPKKLKHLAGVGSSQVVKYEGLGAYFLDKLESGVWRLEVMPDAVPLRDPFAKTSPDRSVTRVIWSEHPMQINLNELGVDFNVMPLDNGNSYKTVAKAGSIPIRPGTYLINKKGKKFDLKNQKIGAIGIREFVAPRPTHNSVALLHKPPFELSSNRPFKIKAKTASTSPIKATLQFRLGGDRFQELPMEAISPYDYEAEIPAEVLNPGMLTYRIAVEENGETVYFPSGEKSSELHWASDPPQTWKVYVAREDGALEIFNPAHDQKIHIYPTYIEGFRTRLEAGYFSGEMLLELRAEEPSTSDLMGFQYPIKDKLMDRLTSGEDFNKIILQARVVGREKLPIKIGFTYENSGARNTKVELNTSFQEIEIALKDLKADGGALLLPRPYPEFMPLYSQSDNGVNHYGLEQVEKIEITFENIDIGESNSSPFLIEIGKIWLKKSK</sequence>
<dbReference type="OrthoDB" id="9809937at2"/>
<feature type="signal peptide" evidence="1">
    <location>
        <begin position="1"/>
        <end position="24"/>
    </location>
</feature>
<dbReference type="Gene3D" id="3.20.20.80">
    <property type="entry name" value="Glycosidases"/>
    <property type="match status" value="1"/>
</dbReference>